<dbReference type="InterPro" id="IPR037026">
    <property type="entry name" value="Vgr_OB-fold_dom_sf"/>
</dbReference>
<dbReference type="RefSeq" id="WP_090392467.1">
    <property type="nucleotide sequence ID" value="NZ_FMZO01000017.1"/>
</dbReference>
<name>A0A1G6Z7R3_NIADE</name>
<sequence length="637" mass="70184">MSNDAILTKTEIVIQGYKNNQPIVFSNLLLDEAFINVNHCSFSIRADDDQATLDSIIRFKKEVLGKELQIEFKDGSGALQHRFKGLVREVNSSLVDEHNYEFQIRGAGLFSKVDKVPEYHSFYKQPLSNIIEKAYKDSDIRSAIKNNPEFTTELLYIVQYNQTLFGFTAALAMRFGEWMYYDGEHLLFGKKPGGTAVELMAPDDVSNLNLHAQLFRNPVDAVGTDAYKGDAIKATREEAAPGNPVLQATGDAGKKALETWEHHFMGSGFNQSRIEHMFRIEQQAGYTRSASITGTTRNNKLAIGTVIKIKDKDDPGGKSFIITAIHHNCIQQDHYSNSFVAIPAEAEVPPYTNAGIFPVAKQQMAVVTDNVDDAGMARVKVRFPWMKDDEKSPWISVLAPHAGKDKGFRFIPEIEDEVMVQFTDGNAELPYVTGAVYTEKHKPGIPEKGNNIKRIGTRTGRRLEIDDEKGEIILADDFEDEIGNRLYLLKNKEQKIVKLSSGNDDDNFSIMFLDGDKGRATVGIKSGGTVILKIDMQKDGTSMDITSTGVINIKADNTLNLEATAINLKAKDISLKADNKITMEGTQGIDASGMNINIAADVNLDMKGNAKANLGGAMLGLKGDGMASLEAALVKIN</sequence>
<keyword evidence="3" id="KW-1185">Reference proteome</keyword>
<evidence type="ECO:0000313" key="3">
    <source>
        <dbReference type="Proteomes" id="UP000198757"/>
    </source>
</evidence>
<dbReference type="AlphaFoldDB" id="A0A1G6Z7R3"/>
<protein>
    <submittedName>
        <fullName evidence="2">Uncharacterized conserved protein, implicated in type VI secretion and phage assembly</fullName>
    </submittedName>
</protein>
<dbReference type="STRING" id="1285928.SAMN04487894_11791"/>
<dbReference type="SUPFAM" id="SSF69255">
    <property type="entry name" value="gp5 N-terminal domain-like"/>
    <property type="match status" value="1"/>
</dbReference>
<evidence type="ECO:0000313" key="2">
    <source>
        <dbReference type="EMBL" id="SDD98774.1"/>
    </source>
</evidence>
<organism evidence="2 3">
    <name type="scientific">Niabella drilacis (strain DSM 25811 / CCM 8410 / CCUG 62505 / LMG 26954 / E90)</name>
    <dbReference type="NCBI Taxonomy" id="1285928"/>
    <lineage>
        <taxon>Bacteria</taxon>
        <taxon>Pseudomonadati</taxon>
        <taxon>Bacteroidota</taxon>
        <taxon>Chitinophagia</taxon>
        <taxon>Chitinophagales</taxon>
        <taxon>Chitinophagaceae</taxon>
        <taxon>Niabella</taxon>
    </lineage>
</organism>
<dbReference type="Gene3D" id="2.30.110.50">
    <property type="match status" value="1"/>
</dbReference>
<dbReference type="EMBL" id="FMZO01000017">
    <property type="protein sequence ID" value="SDD98774.1"/>
    <property type="molecule type" value="Genomic_DNA"/>
</dbReference>
<dbReference type="Pfam" id="PF04717">
    <property type="entry name" value="Phage_base_V"/>
    <property type="match status" value="1"/>
</dbReference>
<evidence type="ECO:0000259" key="1">
    <source>
        <dbReference type="Pfam" id="PF04717"/>
    </source>
</evidence>
<dbReference type="OrthoDB" id="727155at2"/>
<reference evidence="3" key="1">
    <citation type="submission" date="2016-10" db="EMBL/GenBank/DDBJ databases">
        <authorList>
            <person name="Varghese N."/>
            <person name="Submissions S."/>
        </authorList>
    </citation>
    <scope>NUCLEOTIDE SEQUENCE [LARGE SCALE GENOMIC DNA]</scope>
    <source>
        <strain evidence="3">DSM 25811 / CCM 8410 / LMG 26954 / E90</strain>
    </source>
</reference>
<proteinExistence type="predicted"/>
<feature type="domain" description="Gp5/Type VI secretion system Vgr protein OB-fold" evidence="1">
    <location>
        <begin position="364"/>
        <end position="437"/>
    </location>
</feature>
<accession>A0A1G6Z7R3</accession>
<gene>
    <name evidence="2" type="ORF">SAMN04487894_11791</name>
</gene>
<dbReference type="Proteomes" id="UP000198757">
    <property type="component" value="Unassembled WGS sequence"/>
</dbReference>
<dbReference type="Gene3D" id="2.40.50.230">
    <property type="entry name" value="Gp5 N-terminal domain"/>
    <property type="match status" value="1"/>
</dbReference>
<dbReference type="InterPro" id="IPR006531">
    <property type="entry name" value="Gp5/Vgr_OB"/>
</dbReference>
<dbReference type="Gene3D" id="4.10.220.110">
    <property type="match status" value="1"/>
</dbReference>
<dbReference type="SUPFAM" id="SSF69279">
    <property type="entry name" value="Phage tail proteins"/>
    <property type="match status" value="2"/>
</dbReference>
<dbReference type="Pfam" id="PF05954">
    <property type="entry name" value="Phage_GPD"/>
    <property type="match status" value="1"/>
</dbReference>
<dbReference type="Gene3D" id="3.55.50.10">
    <property type="entry name" value="Baseplate protein-like domains"/>
    <property type="match status" value="1"/>
</dbReference>